<keyword evidence="2" id="KW-0472">Membrane</keyword>
<dbReference type="AlphaFoldDB" id="A0A2D4P8B5"/>
<feature type="compositionally biased region" description="Polar residues" evidence="1">
    <location>
        <begin position="401"/>
        <end position="443"/>
    </location>
</feature>
<dbReference type="EMBL" id="IACN01049014">
    <property type="protein sequence ID" value="LAB54202.1"/>
    <property type="molecule type" value="Transcribed_RNA"/>
</dbReference>
<dbReference type="InterPro" id="IPR041056">
    <property type="entry name" value="DUF5585"/>
</dbReference>
<accession>A0A2D4P8B5</accession>
<keyword evidence="2" id="KW-1133">Transmembrane helix</keyword>
<evidence type="ECO:0000256" key="1">
    <source>
        <dbReference type="SAM" id="MobiDB-lite"/>
    </source>
</evidence>
<feature type="region of interest" description="Disordered" evidence="1">
    <location>
        <begin position="401"/>
        <end position="449"/>
    </location>
</feature>
<evidence type="ECO:0008006" key="4">
    <source>
        <dbReference type="Google" id="ProtNLM"/>
    </source>
</evidence>
<keyword evidence="2" id="KW-0812">Transmembrane</keyword>
<evidence type="ECO:0000313" key="3">
    <source>
        <dbReference type="EMBL" id="LAB54202.1"/>
    </source>
</evidence>
<proteinExistence type="predicted"/>
<evidence type="ECO:0000256" key="2">
    <source>
        <dbReference type="SAM" id="Phobius"/>
    </source>
</evidence>
<feature type="transmembrane region" description="Helical" evidence="2">
    <location>
        <begin position="461"/>
        <end position="482"/>
    </location>
</feature>
<reference evidence="3" key="1">
    <citation type="submission" date="2017-07" db="EMBL/GenBank/DDBJ databases">
        <authorList>
            <person name="Mikheyev A."/>
            <person name="Grau M."/>
        </authorList>
    </citation>
    <scope>NUCLEOTIDE SEQUENCE</scope>
    <source>
        <tissue evidence="3">Venom_gland</tissue>
    </source>
</reference>
<protein>
    <recommendedName>
        <fullName evidence="4">MANSC domain-containing protein</fullName>
    </recommendedName>
</protein>
<dbReference type="EMBL" id="IACN01049013">
    <property type="protein sequence ID" value="LAB54199.1"/>
    <property type="molecule type" value="Transcribed_RNA"/>
</dbReference>
<reference evidence="3" key="2">
    <citation type="submission" date="2017-11" db="EMBL/GenBank/DDBJ databases">
        <title>Coralsnake Venomics: Analyses of Venom Gland Transcriptomes and Proteomes of Six Brazilian Taxa.</title>
        <authorList>
            <person name="Aird S.D."/>
            <person name="Jorge da Silva N."/>
            <person name="Qiu L."/>
            <person name="Villar-Briones A."/>
            <person name="Aparecida-Saddi V."/>
            <person name="Campos-Telles M.P."/>
            <person name="Grau M."/>
            <person name="Mikheyev A.S."/>
        </authorList>
    </citation>
    <scope>NUCLEOTIDE SEQUENCE</scope>
    <source>
        <tissue evidence="3">Venom_gland</tissue>
    </source>
</reference>
<sequence>MPPSPVLIVSLSVQEWLVNLEKQFLSSFPSPALKMWTRTVFSLLFSLCLSDHGNSILKDSGAEIAHIDPLSNEKHCEQACKGSTDADYPYCWSVLYQSHCVLLHCPQLSACQNTSRRDIKELMREFVTRKRREHEAGHEINDTGNVNKELEVLKSSKSVQKLTEVPLLLISRTTTEASTVNPTNNTSLAKQNTSSLRTTTASLVNAIVSQDVAASTAIINISNSMTKIQNNSTGSILNNTLSIPSSYPWLTPTKGADSTTDVTSTTKAKGTQESKLISGIPEKTISTEPFSRTMTTAALITIATSPALSTTLQKLYRTSIPAPVNIGNGSQSAVNSSTVTSTFQPSASTAKSTIHTIASTTMAATSAVTKSAEFTTVTTDRIKPTPDKVIPPVFTKAGDVNTSQQILSTSQPAKGTTSVQPLSVLPSTTPKMLSKPTSTIQSKTQKDTDKENSFRQVDVSLLLAVLLFGVLFFVTIVILFAIQAYDSYKKKDYTQVDYLINGMYADSEM</sequence>
<name>A0A2D4P8B5_MICSU</name>
<organism evidence="3">
    <name type="scientific">Micrurus surinamensis</name>
    <name type="common">Surinam coral snake</name>
    <dbReference type="NCBI Taxonomy" id="129470"/>
    <lineage>
        <taxon>Eukaryota</taxon>
        <taxon>Metazoa</taxon>
        <taxon>Chordata</taxon>
        <taxon>Craniata</taxon>
        <taxon>Vertebrata</taxon>
        <taxon>Euteleostomi</taxon>
        <taxon>Lepidosauria</taxon>
        <taxon>Squamata</taxon>
        <taxon>Bifurcata</taxon>
        <taxon>Unidentata</taxon>
        <taxon>Episquamata</taxon>
        <taxon>Toxicofera</taxon>
        <taxon>Serpentes</taxon>
        <taxon>Colubroidea</taxon>
        <taxon>Elapidae</taxon>
        <taxon>Elapinae</taxon>
        <taxon>Micrurus</taxon>
    </lineage>
</organism>
<dbReference type="Pfam" id="PF17823">
    <property type="entry name" value="DUF5585"/>
    <property type="match status" value="1"/>
</dbReference>